<evidence type="ECO:0000313" key="2">
    <source>
        <dbReference type="EMBL" id="SEP51754.1"/>
    </source>
</evidence>
<feature type="region of interest" description="Disordered" evidence="1">
    <location>
        <begin position="1"/>
        <end position="322"/>
    </location>
</feature>
<gene>
    <name evidence="2" type="ORF">SAMN04489732_11772</name>
</gene>
<sequence>MTGNTMGGSSHPDTMAAAEVTMPGRHRPHGPDAWTPVVPRRAAGNHRHRPGPDKIDPSAVGAFPPPRGEQPVAFPAARGTLPQGRPDFLAAPLPQPQNPARTTSADAFRPVAPGEPAQSDDAFRPPVSRSTGVLPPSEDAFRPQNRRADNTFPSQHPHGRGDGAFRPPAPGRAAAGAQPRRFPGQHQAGTAVAARGEDADAAFRPPQRSGAFELPQPQRLAEPEEAVAPVRRERVDFGSAPVSGRLPGEPAPRSRRERVAATAASLQRQAEDEPTTQAQRAEEDEELRPLESEAANLPQRQRVTLRTPAVRPRQREEEDDEVRVYAAPAVDGLGTFDLGSVPASVTPPKSWRKAAWFATGASGAVVVGLLFAGTFLVGGPTTTTTTDALGGGWPGRQNGGNPLLIPDAPTGHQGGKAGETHSSATSSRAGSATDDPSTRPESAGYGSATSDDATSSDPATGGSSSGPVTTGSSSRPPRKPPVTPAPRETEPQIYYTTAADTKKMGDNSEKFFNTVTTDPSQASAVTSGQLHDQGAKGLRERYSDVAYFEVKKVTIDPDRKVTVNTVEVTHTDGSKTTEQRTLTFGDDGKITDDGA</sequence>
<proteinExistence type="predicted"/>
<dbReference type="AlphaFoldDB" id="A0A1H8YHR6"/>
<dbReference type="STRING" id="394193.SAMN04489732_11772"/>
<name>A0A1H8YHR6_9PSEU</name>
<feature type="compositionally biased region" description="Polar residues" evidence="1">
    <location>
        <begin position="1"/>
        <end position="12"/>
    </location>
</feature>
<evidence type="ECO:0000256" key="1">
    <source>
        <dbReference type="SAM" id="MobiDB-lite"/>
    </source>
</evidence>
<dbReference type="RefSeq" id="WP_245787602.1">
    <property type="nucleotide sequence ID" value="NZ_FOEF01000017.1"/>
</dbReference>
<protein>
    <submittedName>
        <fullName evidence="2">Uncharacterized protein</fullName>
    </submittedName>
</protein>
<feature type="compositionally biased region" description="Low complexity" evidence="1">
    <location>
        <begin position="447"/>
        <end position="475"/>
    </location>
</feature>
<evidence type="ECO:0000313" key="3">
    <source>
        <dbReference type="Proteomes" id="UP000198582"/>
    </source>
</evidence>
<accession>A0A1H8YHR6</accession>
<feature type="region of interest" description="Disordered" evidence="1">
    <location>
        <begin position="386"/>
        <end position="493"/>
    </location>
</feature>
<feature type="compositionally biased region" description="Low complexity" evidence="1">
    <location>
        <begin position="171"/>
        <end position="184"/>
    </location>
</feature>
<dbReference type="Proteomes" id="UP000198582">
    <property type="component" value="Unassembled WGS sequence"/>
</dbReference>
<reference evidence="2 3" key="1">
    <citation type="submission" date="2016-10" db="EMBL/GenBank/DDBJ databases">
        <authorList>
            <person name="de Groot N.N."/>
        </authorList>
    </citation>
    <scope>NUCLEOTIDE SEQUENCE [LARGE SCALE GENOMIC DNA]</scope>
    <source>
        <strain evidence="2 3">DSM 44993</strain>
    </source>
</reference>
<organism evidence="2 3">
    <name type="scientific">Amycolatopsis saalfeldensis</name>
    <dbReference type="NCBI Taxonomy" id="394193"/>
    <lineage>
        <taxon>Bacteria</taxon>
        <taxon>Bacillati</taxon>
        <taxon>Actinomycetota</taxon>
        <taxon>Actinomycetes</taxon>
        <taxon>Pseudonocardiales</taxon>
        <taxon>Pseudonocardiaceae</taxon>
        <taxon>Amycolatopsis</taxon>
    </lineage>
</organism>
<feature type="compositionally biased region" description="Low complexity" evidence="1">
    <location>
        <begin position="420"/>
        <end position="433"/>
    </location>
</feature>
<dbReference type="EMBL" id="FOEF01000017">
    <property type="protein sequence ID" value="SEP51754.1"/>
    <property type="molecule type" value="Genomic_DNA"/>
</dbReference>
<keyword evidence="3" id="KW-1185">Reference proteome</keyword>
<feature type="compositionally biased region" description="Gly residues" evidence="1">
    <location>
        <begin position="389"/>
        <end position="398"/>
    </location>
</feature>